<dbReference type="PROSITE" id="PS50043">
    <property type="entry name" value="HTH_LUXR_2"/>
    <property type="match status" value="1"/>
</dbReference>
<proteinExistence type="predicted"/>
<dbReference type="Pfam" id="PF00196">
    <property type="entry name" value="GerE"/>
    <property type="match status" value="1"/>
</dbReference>
<evidence type="ECO:0000313" key="4">
    <source>
        <dbReference type="EMBL" id="OEV16012.1"/>
    </source>
</evidence>
<name>A0A1E7LIG9_9ACTN</name>
<feature type="domain" description="HTH luxR-type" evidence="3">
    <location>
        <begin position="838"/>
        <end position="900"/>
    </location>
</feature>
<protein>
    <submittedName>
        <fullName evidence="4">ATPase</fullName>
    </submittedName>
</protein>
<organism evidence="4 5">
    <name type="scientific">Streptomyces nanshensis</name>
    <dbReference type="NCBI Taxonomy" id="518642"/>
    <lineage>
        <taxon>Bacteria</taxon>
        <taxon>Bacillati</taxon>
        <taxon>Actinomycetota</taxon>
        <taxon>Actinomycetes</taxon>
        <taxon>Kitasatosporales</taxon>
        <taxon>Streptomycetaceae</taxon>
        <taxon>Streptomyces</taxon>
    </lineage>
</organism>
<sequence length="900" mass="97033">MLYGRTTEQERLTQLVAAARAGCSGALLVRGEAGIGKTALLDWLAETAAQPDPEHGDDGRELRILRVTGIEPEADLAFGGLVQLLWPVQSRLDALPEPQAAALRAVLGTGAEQRGPDRFLTGLAVLTVLADLAEDGPLLCLVDDAQWLDQATAEALLFAARRLAAEGVAMVLAGRDDGFSAPGIPELRLNRLGFEDSSRLLADRGRAPALRSQIITESAGNPLALIEFDSARRDQPHQHAPLPVADRVFSAFRSQIGRLPERTRLMMLIAAAEARGDLPLLLRASELLGVDLGDLEEAERSGLMYVMDGTVTFRHPLIASATYQGSVLARRIAVHRALAEAAVDPDCRARHLLAITTAPDQDVALELAEAAARARGRTAYAAASGLFRHAARISTEQETRAAWLTEAATLALAGGHAAQADRLAQEANPLQDDPAVGATIASVRAAVVFELGDQSEAAHGLLARVGDAATPETSGMLRTAAAYGWLAGDEDTVRAAGARLAAGGCTDPLVEGLERLCEDDAEHGLPLLAGFLERRLDAPDTRDVDEQAVRMLALTCGTILGDDEAALDLASTEVRWCRSQGIIGELPYALDVLAQNQVLAGRHRDAEASVTEAEEIARDTGMRQRLARLAAVRARIAAIEGDAQRVRELAEATPEALCTGVDCAGVLLDLGLGDFDSALNRLTPPPPGPDRYIWLSLSTAADQVEAAVRLGQPERAEEALRHFENWAAAGARPRTSATITPWAQAVVLRCKALLTDQPEHYAQALHLHEKGGRPFERARTELLYGEWLRRARRRNEAREMLRSALTTFERLQAEPWMRRARAELQASGDHLVTARMLADNLIDRLTPQELQVVRLAKDGSSSREIAAQLFLSPRTVEHHLYKAYPKLGVGSRQELVLLDL</sequence>
<dbReference type="SMART" id="SM00421">
    <property type="entry name" value="HTH_LUXR"/>
    <property type="match status" value="1"/>
</dbReference>
<keyword evidence="5" id="KW-1185">Reference proteome</keyword>
<dbReference type="Proteomes" id="UP000175971">
    <property type="component" value="Unassembled WGS sequence"/>
</dbReference>
<reference evidence="4 5" key="1">
    <citation type="journal article" date="2016" name="Front. Microbiol.">
        <title>Comparative Genomics Analysis of Streptomyces Species Reveals Their Adaptation to the Marine Environment and Their Diversity at the Genomic Level.</title>
        <authorList>
            <person name="Tian X."/>
            <person name="Zhang Z."/>
            <person name="Yang T."/>
            <person name="Chen M."/>
            <person name="Li J."/>
            <person name="Chen F."/>
            <person name="Yang J."/>
            <person name="Li W."/>
            <person name="Zhang B."/>
            <person name="Zhang Z."/>
            <person name="Wu J."/>
            <person name="Zhang C."/>
            <person name="Long L."/>
            <person name="Xiao J."/>
        </authorList>
    </citation>
    <scope>NUCLEOTIDE SEQUENCE [LARGE SCALE GENOMIC DNA]</scope>
    <source>
        <strain evidence="4 5">SCSIO M10372</strain>
    </source>
</reference>
<dbReference type="PATRIC" id="fig|518642.7.peg.4187"/>
<dbReference type="InterPro" id="IPR000792">
    <property type="entry name" value="Tscrpt_reg_LuxR_C"/>
</dbReference>
<evidence type="ECO:0000256" key="2">
    <source>
        <dbReference type="ARBA" id="ARBA00022840"/>
    </source>
</evidence>
<dbReference type="GO" id="GO:0005524">
    <property type="term" value="F:ATP binding"/>
    <property type="evidence" value="ECO:0007669"/>
    <property type="project" value="UniProtKB-KW"/>
</dbReference>
<dbReference type="PRINTS" id="PR00038">
    <property type="entry name" value="HTHLUXR"/>
</dbReference>
<dbReference type="GO" id="GO:0004016">
    <property type="term" value="F:adenylate cyclase activity"/>
    <property type="evidence" value="ECO:0007669"/>
    <property type="project" value="TreeGrafter"/>
</dbReference>
<keyword evidence="1" id="KW-0547">Nucleotide-binding</keyword>
<dbReference type="PANTHER" id="PTHR16305:SF35">
    <property type="entry name" value="TRANSCRIPTIONAL ACTIVATOR DOMAIN"/>
    <property type="match status" value="1"/>
</dbReference>
<dbReference type="SUPFAM" id="SSF46894">
    <property type="entry name" value="C-terminal effector domain of the bipartite response regulators"/>
    <property type="match status" value="1"/>
</dbReference>
<dbReference type="RefSeq" id="WP_070204235.1">
    <property type="nucleotide sequence ID" value="NZ_LJGZ01000105.1"/>
</dbReference>
<dbReference type="GO" id="GO:0005737">
    <property type="term" value="C:cytoplasm"/>
    <property type="evidence" value="ECO:0007669"/>
    <property type="project" value="TreeGrafter"/>
</dbReference>
<evidence type="ECO:0000256" key="1">
    <source>
        <dbReference type="ARBA" id="ARBA00022741"/>
    </source>
</evidence>
<keyword evidence="2" id="KW-0067">ATP-binding</keyword>
<dbReference type="Gene3D" id="1.10.10.10">
    <property type="entry name" value="Winged helix-like DNA-binding domain superfamily/Winged helix DNA-binding domain"/>
    <property type="match status" value="1"/>
</dbReference>
<dbReference type="InterPro" id="IPR041664">
    <property type="entry name" value="AAA_16"/>
</dbReference>
<comment type="caution">
    <text evidence="4">The sequence shown here is derived from an EMBL/GenBank/DDBJ whole genome shotgun (WGS) entry which is preliminary data.</text>
</comment>
<dbReference type="GO" id="GO:0003677">
    <property type="term" value="F:DNA binding"/>
    <property type="evidence" value="ECO:0007669"/>
    <property type="project" value="InterPro"/>
</dbReference>
<evidence type="ECO:0000259" key="3">
    <source>
        <dbReference type="PROSITE" id="PS50043"/>
    </source>
</evidence>
<accession>A0A1E7LIG9</accession>
<dbReference type="CDD" id="cd06170">
    <property type="entry name" value="LuxR_C_like"/>
    <property type="match status" value="1"/>
</dbReference>
<gene>
    <name evidence="4" type="ORF">AN221_34985</name>
</gene>
<evidence type="ECO:0000313" key="5">
    <source>
        <dbReference type="Proteomes" id="UP000175971"/>
    </source>
</evidence>
<dbReference type="InterPro" id="IPR036388">
    <property type="entry name" value="WH-like_DNA-bd_sf"/>
</dbReference>
<dbReference type="OrthoDB" id="7053960at2"/>
<dbReference type="EMBL" id="LJGZ01000105">
    <property type="protein sequence ID" value="OEV16012.1"/>
    <property type="molecule type" value="Genomic_DNA"/>
</dbReference>
<dbReference type="AlphaFoldDB" id="A0A1E7LIG9"/>
<dbReference type="InterPro" id="IPR027417">
    <property type="entry name" value="P-loop_NTPase"/>
</dbReference>
<dbReference type="GO" id="GO:0006355">
    <property type="term" value="P:regulation of DNA-templated transcription"/>
    <property type="evidence" value="ECO:0007669"/>
    <property type="project" value="InterPro"/>
</dbReference>
<dbReference type="Pfam" id="PF13191">
    <property type="entry name" value="AAA_16"/>
    <property type="match status" value="1"/>
</dbReference>
<dbReference type="SUPFAM" id="SSF52540">
    <property type="entry name" value="P-loop containing nucleoside triphosphate hydrolases"/>
    <property type="match status" value="1"/>
</dbReference>
<dbReference type="InterPro" id="IPR016032">
    <property type="entry name" value="Sig_transdc_resp-reg_C-effctor"/>
</dbReference>
<dbReference type="PANTHER" id="PTHR16305">
    <property type="entry name" value="TESTICULAR SOLUBLE ADENYLYL CYCLASE"/>
    <property type="match status" value="1"/>
</dbReference>